<proteinExistence type="predicted"/>
<keyword evidence="3" id="KW-1185">Reference proteome</keyword>
<accession>A0ABP4NTZ6</accession>
<sequence>MVGLKSYGARRTRFNGTVFAVHPQMSAEDMATSPFRGPQGMEVRTDGWIRHRAPRRVRTSGPLQGRSPRRNQPVL</sequence>
<reference evidence="3" key="1">
    <citation type="journal article" date="2019" name="Int. J. Syst. Evol. Microbiol.">
        <title>The Global Catalogue of Microorganisms (GCM) 10K type strain sequencing project: providing services to taxonomists for standard genome sequencing and annotation.</title>
        <authorList>
            <consortium name="The Broad Institute Genomics Platform"/>
            <consortium name="The Broad Institute Genome Sequencing Center for Infectious Disease"/>
            <person name="Wu L."/>
            <person name="Ma J."/>
        </authorList>
    </citation>
    <scope>NUCLEOTIDE SEQUENCE [LARGE SCALE GENOMIC DNA]</scope>
    <source>
        <strain evidence="3">JCM 15933</strain>
    </source>
</reference>
<evidence type="ECO:0000313" key="3">
    <source>
        <dbReference type="Proteomes" id="UP001501470"/>
    </source>
</evidence>
<organism evidence="2 3">
    <name type="scientific">Dactylosporangium maewongense</name>
    <dbReference type="NCBI Taxonomy" id="634393"/>
    <lineage>
        <taxon>Bacteria</taxon>
        <taxon>Bacillati</taxon>
        <taxon>Actinomycetota</taxon>
        <taxon>Actinomycetes</taxon>
        <taxon>Micromonosporales</taxon>
        <taxon>Micromonosporaceae</taxon>
        <taxon>Dactylosporangium</taxon>
    </lineage>
</organism>
<dbReference type="EMBL" id="BAAAQD010000039">
    <property type="protein sequence ID" value="GAA1567750.1"/>
    <property type="molecule type" value="Genomic_DNA"/>
</dbReference>
<protein>
    <submittedName>
        <fullName evidence="2">Uncharacterized protein</fullName>
    </submittedName>
</protein>
<name>A0ABP4NTZ6_9ACTN</name>
<evidence type="ECO:0000313" key="2">
    <source>
        <dbReference type="EMBL" id="GAA1567750.1"/>
    </source>
</evidence>
<dbReference type="Proteomes" id="UP001501470">
    <property type="component" value="Unassembled WGS sequence"/>
</dbReference>
<gene>
    <name evidence="2" type="ORF">GCM10009827_106840</name>
</gene>
<comment type="caution">
    <text evidence="2">The sequence shown here is derived from an EMBL/GenBank/DDBJ whole genome shotgun (WGS) entry which is preliminary data.</text>
</comment>
<feature type="region of interest" description="Disordered" evidence="1">
    <location>
        <begin position="30"/>
        <end position="75"/>
    </location>
</feature>
<evidence type="ECO:0000256" key="1">
    <source>
        <dbReference type="SAM" id="MobiDB-lite"/>
    </source>
</evidence>